<evidence type="ECO:0000256" key="8">
    <source>
        <dbReference type="RuleBase" id="RU363032"/>
    </source>
</evidence>
<dbReference type="EMBL" id="JAARYD010000002">
    <property type="protein sequence ID" value="MBC2176064.1"/>
    <property type="molecule type" value="Genomic_DNA"/>
</dbReference>
<dbReference type="NCBIfam" id="TIGR01726">
    <property type="entry name" value="HEQRo_perm_3TM"/>
    <property type="match status" value="1"/>
</dbReference>
<evidence type="ECO:0000256" key="5">
    <source>
        <dbReference type="ARBA" id="ARBA00022989"/>
    </source>
</evidence>
<dbReference type="RefSeq" id="WP_036087217.1">
    <property type="nucleotide sequence ID" value="NZ_CBCSHQ010000013.1"/>
</dbReference>
<evidence type="ECO:0000313" key="14">
    <source>
        <dbReference type="EMBL" id="MBC2166371.1"/>
    </source>
</evidence>
<dbReference type="GeneID" id="58718250"/>
<organism evidence="10 16">
    <name type="scientific">Listeria booriae</name>
    <dbReference type="NCBI Taxonomy" id="1552123"/>
    <lineage>
        <taxon>Bacteria</taxon>
        <taxon>Bacillati</taxon>
        <taxon>Bacillota</taxon>
        <taxon>Bacilli</taxon>
        <taxon>Bacillales</taxon>
        <taxon>Listeriaceae</taxon>
        <taxon>Listeria</taxon>
    </lineage>
</organism>
<sequence>MQLDFPFIWEAFKEILTALPLTLLLTFVPLVVGFLIGLGVALARIYRTPGVYHVANGYVSFVRGTPIVMHIMLIYFGLPLLLDTLSKRYDWTFNINSVPITIFVLIALSLSAGAYLSEIIRSGIVAVPSGQMEAGYSVGMTKFQVMTRIILPQALAQSIPNLTNIVVGFLQASSIAFLVSVKEITGTAQIVASSNLKFLEAFIAAGLLYWGVTIIIELAASLIDRKATAYNRGGIG</sequence>
<dbReference type="STRING" id="1552123.EP57_12915"/>
<dbReference type="GO" id="GO:0022857">
    <property type="term" value="F:transmembrane transporter activity"/>
    <property type="evidence" value="ECO:0007669"/>
    <property type="project" value="InterPro"/>
</dbReference>
<dbReference type="Proteomes" id="UP000541735">
    <property type="component" value="Unassembled WGS sequence"/>
</dbReference>
<evidence type="ECO:0000313" key="11">
    <source>
        <dbReference type="EMBL" id="MBC1402444.1"/>
    </source>
</evidence>
<reference evidence="17 18" key="2">
    <citation type="submission" date="2020-03" db="EMBL/GenBank/DDBJ databases">
        <title>Soil Listeria distribution.</title>
        <authorList>
            <person name="Liao J."/>
            <person name="Wiedmann M."/>
        </authorList>
    </citation>
    <scope>NUCLEOTIDE SEQUENCE [LARGE SCALE GENOMIC DNA]</scope>
    <source>
        <strain evidence="14 17">FSL L7-0245</strain>
        <strain evidence="15 18">FSL L7-0259</strain>
        <strain evidence="13 21">FSL L7-1299</strain>
        <strain evidence="12 19">FSL L7-1387</strain>
        <strain evidence="11 20">FSL L7-1658</strain>
    </source>
</reference>
<accession>A0A099W282</accession>
<dbReference type="Proteomes" id="UP000541955">
    <property type="component" value="Unassembled WGS sequence"/>
</dbReference>
<evidence type="ECO:0000256" key="7">
    <source>
        <dbReference type="ARBA" id="ARBA00023136"/>
    </source>
</evidence>
<dbReference type="Proteomes" id="UP000519573">
    <property type="component" value="Unassembled WGS sequence"/>
</dbReference>
<dbReference type="Gene3D" id="1.10.3720.10">
    <property type="entry name" value="MetI-like"/>
    <property type="match status" value="1"/>
</dbReference>
<dbReference type="OrthoDB" id="9805999at2"/>
<evidence type="ECO:0000256" key="6">
    <source>
        <dbReference type="ARBA" id="ARBA00023016"/>
    </source>
</evidence>
<feature type="transmembrane region" description="Helical" evidence="8">
    <location>
        <begin position="58"/>
        <end position="78"/>
    </location>
</feature>
<reference evidence="10 16" key="1">
    <citation type="submission" date="2014-05" db="EMBL/GenBank/DDBJ databases">
        <title>Novel Listeriaceae from food processing environments.</title>
        <authorList>
            <person name="den Bakker H.C."/>
        </authorList>
    </citation>
    <scope>NUCLEOTIDE SEQUENCE [LARGE SCALE GENOMIC DNA]</scope>
    <source>
        <strain evidence="10 16">FSL A5-0281</strain>
    </source>
</reference>
<dbReference type="Proteomes" id="UP000029844">
    <property type="component" value="Unassembled WGS sequence"/>
</dbReference>
<keyword evidence="5 8" id="KW-1133">Transmembrane helix</keyword>
<dbReference type="PROSITE" id="PS50928">
    <property type="entry name" value="ABC_TM1"/>
    <property type="match status" value="1"/>
</dbReference>
<dbReference type="EMBL" id="JNFA01000025">
    <property type="protein sequence ID" value="KGL39954.1"/>
    <property type="molecule type" value="Genomic_DNA"/>
</dbReference>
<comment type="caution">
    <text evidence="10">The sequence shown here is derived from an EMBL/GenBank/DDBJ whole genome shotgun (WGS) entry which is preliminary data.</text>
</comment>
<evidence type="ECO:0000313" key="15">
    <source>
        <dbReference type="EMBL" id="MBC2176064.1"/>
    </source>
</evidence>
<name>A0A099W282_9LIST</name>
<evidence type="ECO:0000259" key="9">
    <source>
        <dbReference type="PROSITE" id="PS50928"/>
    </source>
</evidence>
<keyword evidence="6" id="KW-0346">Stress response</keyword>
<dbReference type="InterPro" id="IPR035906">
    <property type="entry name" value="MetI-like_sf"/>
</dbReference>
<comment type="similarity">
    <text evidence="8">Belongs to the binding-protein-dependent transport system permease family.</text>
</comment>
<keyword evidence="4 8" id="KW-0812">Transmembrane</keyword>
<feature type="transmembrane region" description="Helical" evidence="8">
    <location>
        <begin position="98"/>
        <end position="116"/>
    </location>
</feature>
<feature type="transmembrane region" description="Helical" evidence="8">
    <location>
        <begin position="20"/>
        <end position="46"/>
    </location>
</feature>
<comment type="subcellular location">
    <subcellularLocation>
        <location evidence="1 8">Cell membrane</location>
        <topology evidence="1 8">Multi-pass membrane protein</topology>
    </subcellularLocation>
</comment>
<dbReference type="EMBL" id="JAARYH010000003">
    <property type="protein sequence ID" value="MBC2166371.1"/>
    <property type="molecule type" value="Genomic_DNA"/>
</dbReference>
<dbReference type="GO" id="GO:0043190">
    <property type="term" value="C:ATP-binding cassette (ABC) transporter complex"/>
    <property type="evidence" value="ECO:0007669"/>
    <property type="project" value="InterPro"/>
</dbReference>
<dbReference type="InterPro" id="IPR043429">
    <property type="entry name" value="ArtM/GltK/GlnP/TcyL/YhdX-like"/>
</dbReference>
<feature type="domain" description="ABC transmembrane type-1" evidence="9">
    <location>
        <begin position="19"/>
        <end position="220"/>
    </location>
</feature>
<evidence type="ECO:0000256" key="2">
    <source>
        <dbReference type="ARBA" id="ARBA00022448"/>
    </source>
</evidence>
<dbReference type="CDD" id="cd06261">
    <property type="entry name" value="TM_PBP2"/>
    <property type="match status" value="1"/>
</dbReference>
<dbReference type="Proteomes" id="UP000544413">
    <property type="component" value="Unassembled WGS sequence"/>
</dbReference>
<evidence type="ECO:0000313" key="13">
    <source>
        <dbReference type="EMBL" id="MBC1616012.1"/>
    </source>
</evidence>
<dbReference type="InterPro" id="IPR010065">
    <property type="entry name" value="AA_ABC_transptr_permease_3TM"/>
</dbReference>
<keyword evidence="3" id="KW-1003">Cell membrane</keyword>
<dbReference type="SUPFAM" id="SSF161098">
    <property type="entry name" value="MetI-like"/>
    <property type="match status" value="1"/>
</dbReference>
<dbReference type="eggNOG" id="COG0765">
    <property type="taxonomic scope" value="Bacteria"/>
</dbReference>
<dbReference type="GO" id="GO:0006865">
    <property type="term" value="P:amino acid transport"/>
    <property type="evidence" value="ECO:0007669"/>
    <property type="project" value="TreeGrafter"/>
</dbReference>
<evidence type="ECO:0000313" key="19">
    <source>
        <dbReference type="Proteomes" id="UP000541955"/>
    </source>
</evidence>
<evidence type="ECO:0000313" key="21">
    <source>
        <dbReference type="Proteomes" id="UP000574104"/>
    </source>
</evidence>
<proteinExistence type="inferred from homology"/>
<evidence type="ECO:0000313" key="10">
    <source>
        <dbReference type="EMBL" id="KGL39954.1"/>
    </source>
</evidence>
<keyword evidence="16" id="KW-1185">Reference proteome</keyword>
<dbReference type="AlphaFoldDB" id="A0A099W282"/>
<evidence type="ECO:0000256" key="1">
    <source>
        <dbReference type="ARBA" id="ARBA00004651"/>
    </source>
</evidence>
<evidence type="ECO:0000313" key="17">
    <source>
        <dbReference type="Proteomes" id="UP000519573"/>
    </source>
</evidence>
<feature type="transmembrane region" description="Helical" evidence="8">
    <location>
        <begin position="162"/>
        <end position="181"/>
    </location>
</feature>
<feature type="transmembrane region" description="Helical" evidence="8">
    <location>
        <begin position="201"/>
        <end position="223"/>
    </location>
</feature>
<keyword evidence="7 8" id="KW-0472">Membrane</keyword>
<evidence type="ECO:0000313" key="16">
    <source>
        <dbReference type="Proteomes" id="UP000029844"/>
    </source>
</evidence>
<evidence type="ECO:0000313" key="20">
    <source>
        <dbReference type="Proteomes" id="UP000544413"/>
    </source>
</evidence>
<protein>
    <submittedName>
        <fullName evidence="11">Amino acid ABC transporter permease</fullName>
    </submittedName>
    <submittedName>
        <fullName evidence="10">Cysteine ABC transporter permease</fullName>
    </submittedName>
</protein>
<dbReference type="PANTHER" id="PTHR30614:SF43">
    <property type="entry name" value="L-CYSTINE TRANSPORT SYSTEM PERMEASE PROTEIN TCYM"/>
    <property type="match status" value="1"/>
</dbReference>
<evidence type="ECO:0000313" key="18">
    <source>
        <dbReference type="Proteomes" id="UP000541735"/>
    </source>
</evidence>
<dbReference type="InterPro" id="IPR000515">
    <property type="entry name" value="MetI-like"/>
</dbReference>
<evidence type="ECO:0000256" key="4">
    <source>
        <dbReference type="ARBA" id="ARBA00022692"/>
    </source>
</evidence>
<dbReference type="Proteomes" id="UP000574104">
    <property type="component" value="Unassembled WGS sequence"/>
</dbReference>
<gene>
    <name evidence="10" type="ORF">EP57_12915</name>
    <name evidence="11" type="ORF">HB836_12700</name>
    <name evidence="12" type="ORF">HB902_08240</name>
    <name evidence="13" type="ORF">HB904_07425</name>
    <name evidence="14" type="ORF">HCB26_07285</name>
    <name evidence="15" type="ORF">HCB27_05530</name>
</gene>
<dbReference type="PANTHER" id="PTHR30614">
    <property type="entry name" value="MEMBRANE COMPONENT OF AMINO ACID ABC TRANSPORTER"/>
    <property type="match status" value="1"/>
</dbReference>
<evidence type="ECO:0000313" key="12">
    <source>
        <dbReference type="EMBL" id="MBC1562063.1"/>
    </source>
</evidence>
<dbReference type="EMBL" id="JAARRW010000003">
    <property type="protein sequence ID" value="MBC1562063.1"/>
    <property type="molecule type" value="Genomic_DNA"/>
</dbReference>
<dbReference type="EMBL" id="JAARPT010000007">
    <property type="protein sequence ID" value="MBC1402444.1"/>
    <property type="molecule type" value="Genomic_DNA"/>
</dbReference>
<evidence type="ECO:0000256" key="3">
    <source>
        <dbReference type="ARBA" id="ARBA00022475"/>
    </source>
</evidence>
<dbReference type="Pfam" id="PF00528">
    <property type="entry name" value="BPD_transp_1"/>
    <property type="match status" value="1"/>
</dbReference>
<dbReference type="EMBL" id="JAARSH010000004">
    <property type="protein sequence ID" value="MBC1616012.1"/>
    <property type="molecule type" value="Genomic_DNA"/>
</dbReference>
<keyword evidence="2 8" id="KW-0813">Transport</keyword>